<dbReference type="InterPro" id="IPR008948">
    <property type="entry name" value="L-Aspartase-like"/>
</dbReference>
<dbReference type="InterPro" id="IPR004769">
    <property type="entry name" value="Pur_lyase"/>
</dbReference>
<dbReference type="PRINTS" id="PR00145">
    <property type="entry name" value="ARGSUCLYASE"/>
</dbReference>
<dbReference type="InterPro" id="IPR024083">
    <property type="entry name" value="Fumarase/histidase_N"/>
</dbReference>
<evidence type="ECO:0000256" key="10">
    <source>
        <dbReference type="ARBA" id="ARBA00049115"/>
    </source>
</evidence>
<dbReference type="CDD" id="cd01360">
    <property type="entry name" value="Adenylsuccinate_lyase_1"/>
    <property type="match status" value="1"/>
</dbReference>
<dbReference type="STRING" id="1006576.DTL3_0252"/>
<evidence type="ECO:0000256" key="3">
    <source>
        <dbReference type="ARBA" id="ARBA00008273"/>
    </source>
</evidence>
<dbReference type="KEGG" id="dtn:DTL3_0252"/>
<comment type="similarity">
    <text evidence="3 12">Belongs to the lyase 1 family. Adenylosuccinate lyase subfamily.</text>
</comment>
<dbReference type="EC" id="4.3.2.2" evidence="4 11"/>
<dbReference type="UniPathway" id="UPA00074">
    <property type="reaction ID" value="UER00132"/>
</dbReference>
<evidence type="ECO:0000256" key="11">
    <source>
        <dbReference type="NCBIfam" id="TIGR00928"/>
    </source>
</evidence>
<dbReference type="PANTHER" id="PTHR43172:SF1">
    <property type="entry name" value="ADENYLOSUCCINATE LYASE"/>
    <property type="match status" value="1"/>
</dbReference>
<evidence type="ECO:0000313" key="15">
    <source>
        <dbReference type="Proteomes" id="UP000032809"/>
    </source>
</evidence>
<sequence>MIDRYSISPIKDIWTLEAQYNRWLEVELAVIEAFEQLNIAPQGTALEARQKAKIDVEKILETEKVVDHDVIAFIKVVTEYMGDAARYFHMGLTSSDVVDTANALAIKRAGELIEKELDNYINSLKKLALKHKYTVIVGRTHGVHAEPTSFGLKILSFVSESERNKERLEKAIFDISQGKISGAVGNYANLDPQVEEIALRKLELRPCKVSTQVVPRDLHAEFFSVLALIGASIERFAIEIRHLQKTEVLEVEEPFKKGQRGSSAMPHKKNPILCERLTGMSRMLRSYVSAAYENISLWHERDISHSSVERVFMTDATILAYYMLNKANFLASNLVVHEDAMKENIEKSYNLVYSQRVLLKLVEKGFSREEAYELVQKYAMKAWDQKKNFKDLLSQESRILENLSQEEFEELFSPQYYLRNIEAIFNRFDFSYL</sequence>
<evidence type="ECO:0000256" key="1">
    <source>
        <dbReference type="ARBA" id="ARBA00004706"/>
    </source>
</evidence>
<dbReference type="AlphaFoldDB" id="A0A0C7NVS0"/>
<dbReference type="GO" id="GO:0070626">
    <property type="term" value="F:(S)-2-(5-amino-1-(5-phospho-D-ribosyl)imidazole-4-carboxamido) succinate lyase (fumarate-forming) activity"/>
    <property type="evidence" value="ECO:0007669"/>
    <property type="project" value="TreeGrafter"/>
</dbReference>
<dbReference type="GO" id="GO:0004018">
    <property type="term" value="F:N6-(1,2-dicarboxyethyl)AMP AMP-lyase (fumarate-forming) activity"/>
    <property type="evidence" value="ECO:0007669"/>
    <property type="project" value="UniProtKB-UniRule"/>
</dbReference>
<dbReference type="OrthoDB" id="9768878at2"/>
<dbReference type="GO" id="GO:0006189">
    <property type="term" value="P:'de novo' IMP biosynthetic process"/>
    <property type="evidence" value="ECO:0007669"/>
    <property type="project" value="UniProtKB-UniPathway"/>
</dbReference>
<evidence type="ECO:0000256" key="2">
    <source>
        <dbReference type="ARBA" id="ARBA00004734"/>
    </source>
</evidence>
<evidence type="ECO:0000256" key="5">
    <source>
        <dbReference type="ARBA" id="ARBA00017058"/>
    </source>
</evidence>
<dbReference type="InterPro" id="IPR020557">
    <property type="entry name" value="Fumarate_lyase_CS"/>
</dbReference>
<dbReference type="Gene3D" id="1.10.275.10">
    <property type="entry name" value="Fumarase/aspartase (N-terminal domain)"/>
    <property type="match status" value="1"/>
</dbReference>
<comment type="pathway">
    <text evidence="2 12">Purine metabolism; AMP biosynthesis via de novo pathway; AMP from IMP: step 2/2.</text>
</comment>
<evidence type="ECO:0000256" key="12">
    <source>
        <dbReference type="RuleBase" id="RU361172"/>
    </source>
</evidence>
<dbReference type="RefSeq" id="WP_045087182.1">
    <property type="nucleotide sequence ID" value="NZ_LN824141.1"/>
</dbReference>
<protein>
    <recommendedName>
        <fullName evidence="5 11">Adenylosuccinate lyase</fullName>
        <shortName evidence="12">ASL</shortName>
        <ecNumber evidence="4 11">4.3.2.2</ecNumber>
    </recommendedName>
    <alternativeName>
        <fullName evidence="9 12">Adenylosuccinase</fullName>
    </alternativeName>
</protein>
<dbReference type="Gene3D" id="1.10.40.30">
    <property type="entry name" value="Fumarase/aspartase (C-terminal domain)"/>
    <property type="match status" value="1"/>
</dbReference>
<comment type="catalytic activity">
    <reaction evidence="10">
        <text>N(6)-(1,2-dicarboxyethyl)-AMP = fumarate + AMP</text>
        <dbReference type="Rhea" id="RHEA:16853"/>
        <dbReference type="ChEBI" id="CHEBI:29806"/>
        <dbReference type="ChEBI" id="CHEBI:57567"/>
        <dbReference type="ChEBI" id="CHEBI:456215"/>
        <dbReference type="EC" id="4.3.2.2"/>
    </reaction>
    <physiologicalReaction direction="left-to-right" evidence="10">
        <dbReference type="Rhea" id="RHEA:16854"/>
    </physiologicalReaction>
</comment>
<evidence type="ECO:0000256" key="4">
    <source>
        <dbReference type="ARBA" id="ARBA00012339"/>
    </source>
</evidence>
<dbReference type="HOGENOM" id="CLU_030949_0_1_0"/>
<reference evidence="15" key="1">
    <citation type="submission" date="2014-11" db="EMBL/GenBank/DDBJ databases">
        <authorList>
            <person name="Wibberg D."/>
        </authorList>
    </citation>
    <scope>NUCLEOTIDE SEQUENCE [LARGE SCALE GENOMIC DNA]</scope>
    <source>
        <strain evidence="15">L3</strain>
    </source>
</reference>
<comment type="catalytic activity">
    <reaction evidence="8">
        <text>(2S)-2-[5-amino-1-(5-phospho-beta-D-ribosyl)imidazole-4-carboxamido]succinate = 5-amino-1-(5-phospho-beta-D-ribosyl)imidazole-4-carboxamide + fumarate</text>
        <dbReference type="Rhea" id="RHEA:23920"/>
        <dbReference type="ChEBI" id="CHEBI:29806"/>
        <dbReference type="ChEBI" id="CHEBI:58443"/>
        <dbReference type="ChEBI" id="CHEBI:58475"/>
        <dbReference type="EC" id="4.3.2.2"/>
    </reaction>
    <physiologicalReaction direction="left-to-right" evidence="8">
        <dbReference type="Rhea" id="RHEA:23921"/>
    </physiologicalReaction>
</comment>
<dbReference type="FunFam" id="1.10.40.30:FF:000007">
    <property type="entry name" value="Adenylosuccinate lyase"/>
    <property type="match status" value="1"/>
</dbReference>
<dbReference type="SMART" id="SM00998">
    <property type="entry name" value="ADSL_C"/>
    <property type="match status" value="1"/>
</dbReference>
<organism evidence="14 15">
    <name type="scientific">Defluviitoga tunisiensis</name>
    <dbReference type="NCBI Taxonomy" id="1006576"/>
    <lineage>
        <taxon>Bacteria</taxon>
        <taxon>Thermotogati</taxon>
        <taxon>Thermotogota</taxon>
        <taxon>Thermotogae</taxon>
        <taxon>Petrotogales</taxon>
        <taxon>Petrotogaceae</taxon>
        <taxon>Defluviitoga</taxon>
    </lineage>
</organism>
<evidence type="ECO:0000256" key="6">
    <source>
        <dbReference type="ARBA" id="ARBA00022755"/>
    </source>
</evidence>
<evidence type="ECO:0000256" key="7">
    <source>
        <dbReference type="ARBA" id="ARBA00023239"/>
    </source>
</evidence>
<evidence type="ECO:0000256" key="9">
    <source>
        <dbReference type="ARBA" id="ARBA00030717"/>
    </source>
</evidence>
<name>A0A0C7NVS0_DEFTU</name>
<dbReference type="Pfam" id="PF00206">
    <property type="entry name" value="Lyase_1"/>
    <property type="match status" value="1"/>
</dbReference>
<dbReference type="NCBIfam" id="TIGR00928">
    <property type="entry name" value="purB"/>
    <property type="match status" value="1"/>
</dbReference>
<dbReference type="Gene3D" id="1.20.200.10">
    <property type="entry name" value="Fumarase/aspartase (Central domain)"/>
    <property type="match status" value="1"/>
</dbReference>
<dbReference type="InterPro" id="IPR022761">
    <property type="entry name" value="Fumarate_lyase_N"/>
</dbReference>
<dbReference type="Pfam" id="PF10397">
    <property type="entry name" value="ADSL_C"/>
    <property type="match status" value="1"/>
</dbReference>
<gene>
    <name evidence="14" type="primary">purB</name>
    <name evidence="14" type="ORF">DTL3_0252</name>
</gene>
<dbReference type="PANTHER" id="PTHR43172">
    <property type="entry name" value="ADENYLOSUCCINATE LYASE"/>
    <property type="match status" value="1"/>
</dbReference>
<dbReference type="GO" id="GO:0005829">
    <property type="term" value="C:cytosol"/>
    <property type="evidence" value="ECO:0007669"/>
    <property type="project" value="TreeGrafter"/>
</dbReference>
<dbReference type="InterPro" id="IPR000362">
    <property type="entry name" value="Fumarate_lyase_fam"/>
</dbReference>
<keyword evidence="15" id="KW-1185">Reference proteome</keyword>
<keyword evidence="7 12" id="KW-0456">Lyase</keyword>
<proteinExistence type="inferred from homology"/>
<evidence type="ECO:0000259" key="13">
    <source>
        <dbReference type="SMART" id="SM00998"/>
    </source>
</evidence>
<accession>A0A0C7NVS0</accession>
<evidence type="ECO:0000256" key="8">
    <source>
        <dbReference type="ARBA" id="ARBA00024477"/>
    </source>
</evidence>
<dbReference type="FunFam" id="1.20.200.10:FF:000008">
    <property type="entry name" value="Adenylosuccinate lyase"/>
    <property type="match status" value="1"/>
</dbReference>
<evidence type="ECO:0000313" key="14">
    <source>
        <dbReference type="EMBL" id="CEP77583.1"/>
    </source>
</evidence>
<keyword evidence="6 12" id="KW-0658">Purine biosynthesis</keyword>
<feature type="domain" description="Adenylosuccinate lyase C-terminal" evidence="13">
    <location>
        <begin position="349"/>
        <end position="429"/>
    </location>
</feature>
<dbReference type="UniPathway" id="UPA00075">
    <property type="reaction ID" value="UER00336"/>
</dbReference>
<dbReference type="PRINTS" id="PR00149">
    <property type="entry name" value="FUMRATELYASE"/>
</dbReference>
<comment type="pathway">
    <text evidence="1 12">Purine metabolism; IMP biosynthesis via de novo pathway; 5-amino-1-(5-phospho-D-ribosyl)imidazole-4-carboxamide from 5-amino-1-(5-phospho-D-ribosyl)imidazole-4-carboxylate: step 2/2.</text>
</comment>
<dbReference type="EMBL" id="LN824141">
    <property type="protein sequence ID" value="CEP77583.1"/>
    <property type="molecule type" value="Genomic_DNA"/>
</dbReference>
<dbReference type="PATRIC" id="fig|1006576.9.peg.248"/>
<dbReference type="SUPFAM" id="SSF48557">
    <property type="entry name" value="L-aspartase-like"/>
    <property type="match status" value="1"/>
</dbReference>
<dbReference type="InterPro" id="IPR019468">
    <property type="entry name" value="AdenyloSucc_lyase_C"/>
</dbReference>
<dbReference type="Proteomes" id="UP000032809">
    <property type="component" value="Chromosome I"/>
</dbReference>
<dbReference type="PROSITE" id="PS00163">
    <property type="entry name" value="FUMARATE_LYASES"/>
    <property type="match status" value="1"/>
</dbReference>
<dbReference type="GO" id="GO:0044208">
    <property type="term" value="P:'de novo' AMP biosynthetic process"/>
    <property type="evidence" value="ECO:0007669"/>
    <property type="project" value="UniProtKB-UniPathway"/>
</dbReference>